<dbReference type="InterPro" id="IPR013857">
    <property type="entry name" value="NADH-UbQ_OxRdtase-assoc_prot30"/>
</dbReference>
<dbReference type="PANTHER" id="PTHR13194">
    <property type="entry name" value="COMPLEX I INTERMEDIATE-ASSOCIATED PROTEIN 30"/>
    <property type="match status" value="1"/>
</dbReference>
<organism evidence="3 4">
    <name type="scientific">Frigoriflavimonas asaccharolytica</name>
    <dbReference type="NCBI Taxonomy" id="2735899"/>
    <lineage>
        <taxon>Bacteria</taxon>
        <taxon>Pseudomonadati</taxon>
        <taxon>Bacteroidota</taxon>
        <taxon>Flavobacteriia</taxon>
        <taxon>Flavobacteriales</taxon>
        <taxon>Weeksellaceae</taxon>
        <taxon>Frigoriflavimonas</taxon>
    </lineage>
</organism>
<dbReference type="Pfam" id="PF08547">
    <property type="entry name" value="CIA30"/>
    <property type="match status" value="1"/>
</dbReference>
<dbReference type="PANTHER" id="PTHR13194:SF19">
    <property type="entry name" value="NAD(P)-BINDING ROSSMANN-FOLD SUPERFAMILY PROTEIN"/>
    <property type="match status" value="1"/>
</dbReference>
<protein>
    <recommendedName>
        <fullName evidence="2">NADH:ubiquinone oxidoreductase intermediate-associated protein 30 domain-containing protein</fullName>
    </recommendedName>
</protein>
<dbReference type="InterPro" id="IPR008979">
    <property type="entry name" value="Galactose-bd-like_sf"/>
</dbReference>
<feature type="domain" description="NADH:ubiquinone oxidoreductase intermediate-associated protein 30" evidence="2">
    <location>
        <begin position="7"/>
        <end position="157"/>
    </location>
</feature>
<dbReference type="RefSeq" id="WP_173778035.1">
    <property type="nucleotide sequence ID" value="NZ_JABSNO010000002.1"/>
</dbReference>
<name>A0A8J8G4P8_9FLAO</name>
<dbReference type="AlphaFoldDB" id="A0A8J8G4P8"/>
<dbReference type="SUPFAM" id="SSF49785">
    <property type="entry name" value="Galactose-binding domain-like"/>
    <property type="match status" value="1"/>
</dbReference>
<comment type="caution">
    <text evidence="3">The sequence shown here is derived from an EMBL/GenBank/DDBJ whole genome shotgun (WGS) entry which is preliminary data.</text>
</comment>
<evidence type="ECO:0000313" key="3">
    <source>
        <dbReference type="EMBL" id="NRS91408.1"/>
    </source>
</evidence>
<dbReference type="Proteomes" id="UP000610746">
    <property type="component" value="Unassembled WGS sequence"/>
</dbReference>
<evidence type="ECO:0000259" key="2">
    <source>
        <dbReference type="Pfam" id="PF08547"/>
    </source>
</evidence>
<dbReference type="InterPro" id="IPR039131">
    <property type="entry name" value="NDUFAF1"/>
</dbReference>
<accession>A0A8J8G4P8</accession>
<proteinExistence type="inferred from homology"/>
<dbReference type="EMBL" id="JABSNO010000002">
    <property type="protein sequence ID" value="NRS91408.1"/>
    <property type="molecule type" value="Genomic_DNA"/>
</dbReference>
<reference evidence="3" key="1">
    <citation type="submission" date="2020-05" db="EMBL/GenBank/DDBJ databases">
        <title>Genomic Encyclopedia of Type Strains, Phase IV (KMG-V): Genome sequencing to study the core and pangenomes of soil and plant-associated prokaryotes.</title>
        <authorList>
            <person name="Whitman W."/>
        </authorList>
    </citation>
    <scope>NUCLEOTIDE SEQUENCE</scope>
    <source>
        <strain evidence="3">16F</strain>
    </source>
</reference>
<keyword evidence="4" id="KW-1185">Reference proteome</keyword>
<gene>
    <name evidence="3" type="ORF">HNQ03_000474</name>
</gene>
<evidence type="ECO:0000256" key="1">
    <source>
        <dbReference type="ARBA" id="ARBA00007884"/>
    </source>
</evidence>
<dbReference type="Gene3D" id="2.60.120.430">
    <property type="entry name" value="Galactose-binding lectin"/>
    <property type="match status" value="1"/>
</dbReference>
<evidence type="ECO:0000313" key="4">
    <source>
        <dbReference type="Proteomes" id="UP000610746"/>
    </source>
</evidence>
<sequence>MNSQTIFDFNADAKLSNWQVVDDVVMGGKSLGTFGLNAEGHGIFKGLVSLENNGGFSSVKYNFDKIFVKNNAKISLKVKGDGKDYQFRIKAKSVESYSYIHTFSTDGSWQTIEIPLNVFYPSFRGRKLDIPNFSENSMEEIAFLIANSKQEKFELVIDKIELI</sequence>
<comment type="similarity">
    <text evidence="1">Belongs to the CIA30 family.</text>
</comment>